<reference evidence="4 5" key="1">
    <citation type="submission" date="2018-03" db="EMBL/GenBank/DDBJ databases">
        <title>Adhaeribacter sp. HMF7605 Genome sequencing and assembly.</title>
        <authorList>
            <person name="Kang H."/>
            <person name="Kang J."/>
            <person name="Cha I."/>
            <person name="Kim H."/>
            <person name="Joh K."/>
        </authorList>
    </citation>
    <scope>NUCLEOTIDE SEQUENCE [LARGE SCALE GENOMIC DNA]</scope>
    <source>
        <strain evidence="4 5">HMF7605</strain>
    </source>
</reference>
<dbReference type="RefSeq" id="WP_106932314.1">
    <property type="nucleotide sequence ID" value="NZ_PYFT01000001.1"/>
</dbReference>
<evidence type="ECO:0000259" key="3">
    <source>
        <dbReference type="Pfam" id="PF01557"/>
    </source>
</evidence>
<dbReference type="SUPFAM" id="SSF56529">
    <property type="entry name" value="FAH"/>
    <property type="match status" value="1"/>
</dbReference>
<proteinExistence type="inferred from homology"/>
<evidence type="ECO:0000313" key="5">
    <source>
        <dbReference type="Proteomes" id="UP000240357"/>
    </source>
</evidence>
<gene>
    <name evidence="4" type="ORF">AHMF7605_22840</name>
</gene>
<dbReference type="Proteomes" id="UP000240357">
    <property type="component" value="Unassembled WGS sequence"/>
</dbReference>
<dbReference type="GO" id="GO:0046872">
    <property type="term" value="F:metal ion binding"/>
    <property type="evidence" value="ECO:0007669"/>
    <property type="project" value="UniProtKB-KW"/>
</dbReference>
<dbReference type="InterPro" id="IPR036663">
    <property type="entry name" value="Fumarylacetoacetase_C_sf"/>
</dbReference>
<dbReference type="Gene3D" id="3.90.850.10">
    <property type="entry name" value="Fumarylacetoacetase-like, C-terminal domain"/>
    <property type="match status" value="1"/>
</dbReference>
<dbReference type="InterPro" id="IPR011234">
    <property type="entry name" value="Fumarylacetoacetase-like_C"/>
</dbReference>
<dbReference type="AlphaFoldDB" id="A0A2T2YKU1"/>
<dbReference type="PANTHER" id="PTHR42796:SF7">
    <property type="entry name" value="2-DEHYDRO-3-DEOXY-D-ARABINONATE DEHYDRATASE"/>
    <property type="match status" value="1"/>
</dbReference>
<comment type="similarity">
    <text evidence="1">Belongs to the FAH family.</text>
</comment>
<keyword evidence="2" id="KW-0479">Metal-binding</keyword>
<sequence length="278" mass="31654">MKLYRLKTGILIEEDQTFYLSQDTDWDRFINRENLYEEVKAEISRLRPETNGTQLIADELLVPIVRQEIWAAGVTYYRSKNARMEESKDAGGGDFYDRVYDAERPEIFFKATAARTVGHLGAVHIRKDSTWDVPEPELTIFINNKGQIAGYTIGNDMSSRSIEGENPLYLPQAKTYDNSAAIGPGLYLAENKIDKDANISLEIIRKEKTVFSDTISINQIKRSHEELVDFLFRECSFSYGVYLMTGTGIIPPNDFTLASGDEIRISIEHIGTLINYVR</sequence>
<feature type="domain" description="Fumarylacetoacetase-like C-terminal" evidence="3">
    <location>
        <begin position="103"/>
        <end position="277"/>
    </location>
</feature>
<dbReference type="InterPro" id="IPR051121">
    <property type="entry name" value="FAH"/>
</dbReference>
<dbReference type="PANTHER" id="PTHR42796">
    <property type="entry name" value="FUMARYLACETOACETATE HYDROLASE DOMAIN-CONTAINING PROTEIN 2A-RELATED"/>
    <property type="match status" value="1"/>
</dbReference>
<dbReference type="GO" id="GO:0016853">
    <property type="term" value="F:isomerase activity"/>
    <property type="evidence" value="ECO:0007669"/>
    <property type="project" value="UniProtKB-KW"/>
</dbReference>
<evidence type="ECO:0000313" key="4">
    <source>
        <dbReference type="EMBL" id="PSR56136.1"/>
    </source>
</evidence>
<evidence type="ECO:0000256" key="2">
    <source>
        <dbReference type="ARBA" id="ARBA00022723"/>
    </source>
</evidence>
<keyword evidence="5" id="KW-1185">Reference proteome</keyword>
<dbReference type="EMBL" id="PYFT01000001">
    <property type="protein sequence ID" value="PSR56136.1"/>
    <property type="molecule type" value="Genomic_DNA"/>
</dbReference>
<dbReference type="GO" id="GO:0044281">
    <property type="term" value="P:small molecule metabolic process"/>
    <property type="evidence" value="ECO:0007669"/>
    <property type="project" value="UniProtKB-ARBA"/>
</dbReference>
<keyword evidence="4" id="KW-0413">Isomerase</keyword>
<dbReference type="OrthoDB" id="9779415at2"/>
<accession>A0A2T2YKU1</accession>
<organism evidence="4 5">
    <name type="scientific">Adhaeribacter arboris</name>
    <dbReference type="NCBI Taxonomy" id="2072846"/>
    <lineage>
        <taxon>Bacteria</taxon>
        <taxon>Pseudomonadati</taxon>
        <taxon>Bacteroidota</taxon>
        <taxon>Cytophagia</taxon>
        <taxon>Cytophagales</taxon>
        <taxon>Hymenobacteraceae</taxon>
        <taxon>Adhaeribacter</taxon>
    </lineage>
</organism>
<comment type="caution">
    <text evidence="4">The sequence shown here is derived from an EMBL/GenBank/DDBJ whole genome shotgun (WGS) entry which is preliminary data.</text>
</comment>
<dbReference type="Pfam" id="PF01557">
    <property type="entry name" value="FAA_hydrolase"/>
    <property type="match status" value="1"/>
</dbReference>
<name>A0A2T2YKU1_9BACT</name>
<protein>
    <submittedName>
        <fullName evidence="4">2-hydroxyhepta-2,4-diene-1,7-dioate isomerase</fullName>
    </submittedName>
</protein>
<evidence type="ECO:0000256" key="1">
    <source>
        <dbReference type="ARBA" id="ARBA00010211"/>
    </source>
</evidence>